<accession>A0A371NAZ6</accession>
<feature type="transmembrane region" description="Helical" evidence="2">
    <location>
        <begin position="9"/>
        <end position="32"/>
    </location>
</feature>
<keyword evidence="2" id="KW-0472">Membrane</keyword>
<keyword evidence="2" id="KW-0812">Transmembrane</keyword>
<organism evidence="3 4">
    <name type="scientific">Methanothermobacter defluvii</name>
    <dbReference type="NCBI Taxonomy" id="49339"/>
    <lineage>
        <taxon>Archaea</taxon>
        <taxon>Methanobacteriati</taxon>
        <taxon>Methanobacteriota</taxon>
        <taxon>Methanomada group</taxon>
        <taxon>Methanobacteria</taxon>
        <taxon>Methanobacteriales</taxon>
        <taxon>Methanobacteriaceae</taxon>
        <taxon>Methanothermobacter</taxon>
    </lineage>
</organism>
<dbReference type="RefSeq" id="WP_010875820.1">
    <property type="nucleotide sequence ID" value="NZ_QREL01000003.1"/>
</dbReference>
<proteinExistence type="predicted"/>
<keyword evidence="4" id="KW-1185">Reference proteome</keyword>
<evidence type="ECO:0000313" key="4">
    <source>
        <dbReference type="Proteomes" id="UP000256864"/>
    </source>
</evidence>
<comment type="caution">
    <text evidence="3">The sequence shown here is derived from an EMBL/GenBank/DDBJ whole genome shotgun (WGS) entry which is preliminary data.</text>
</comment>
<protein>
    <submittedName>
        <fullName evidence="3">Uncharacterized protein</fullName>
    </submittedName>
</protein>
<keyword evidence="2" id="KW-1133">Transmembrane helix</keyword>
<evidence type="ECO:0000256" key="1">
    <source>
        <dbReference type="SAM" id="MobiDB-lite"/>
    </source>
</evidence>
<reference evidence="3 4" key="1">
    <citation type="submission" date="2018-07" db="EMBL/GenBank/DDBJ databases">
        <title>Genomic Encyclopedia of Type Strains, Phase IV (KMG-IV): sequencing the most valuable type-strain genomes for metagenomic binning, comparative biology and taxonomic classification.</title>
        <authorList>
            <person name="Goeker M."/>
        </authorList>
    </citation>
    <scope>NUCLEOTIDE SEQUENCE [LARGE SCALE GENOMIC DNA]</scope>
    <source>
        <strain evidence="3 4">DSM 7466</strain>
    </source>
</reference>
<evidence type="ECO:0000313" key="3">
    <source>
        <dbReference type="EMBL" id="REE25330.1"/>
    </source>
</evidence>
<dbReference type="AlphaFoldDB" id="A0A371NAZ6"/>
<feature type="compositionally biased region" description="Low complexity" evidence="1">
    <location>
        <begin position="75"/>
        <end position="95"/>
    </location>
</feature>
<sequence>MRPETEAKIIVSFLISLIAFGCGSGLGIAIGLSGGDITSVDINNTSSTDNVQLTPSSTNHLPLNGIKEQGREVAENGNGEVNVVNNQGSSNNTTY</sequence>
<dbReference type="GeneID" id="82296660"/>
<dbReference type="Proteomes" id="UP000256864">
    <property type="component" value="Unassembled WGS sequence"/>
</dbReference>
<gene>
    <name evidence="3" type="ORF">C7452_1681</name>
</gene>
<feature type="region of interest" description="Disordered" evidence="1">
    <location>
        <begin position="70"/>
        <end position="95"/>
    </location>
</feature>
<dbReference type="EMBL" id="QREL01000003">
    <property type="protein sequence ID" value="REE25330.1"/>
    <property type="molecule type" value="Genomic_DNA"/>
</dbReference>
<dbReference type="PROSITE" id="PS51257">
    <property type="entry name" value="PROKAR_LIPOPROTEIN"/>
    <property type="match status" value="1"/>
</dbReference>
<evidence type="ECO:0000256" key="2">
    <source>
        <dbReference type="SAM" id="Phobius"/>
    </source>
</evidence>
<name>A0A371NAZ6_9EURY</name>